<accession>A0A1V9YTN6</accession>
<evidence type="ECO:0000313" key="2">
    <source>
        <dbReference type="Proteomes" id="UP000243579"/>
    </source>
</evidence>
<dbReference type="OrthoDB" id="103765at2759"/>
<keyword evidence="2" id="KW-1185">Reference proteome</keyword>
<dbReference type="Proteomes" id="UP000243579">
    <property type="component" value="Unassembled WGS sequence"/>
</dbReference>
<dbReference type="GO" id="GO:0003676">
    <property type="term" value="F:nucleic acid binding"/>
    <property type="evidence" value="ECO:0007669"/>
    <property type="project" value="InterPro"/>
</dbReference>
<reference evidence="1 2" key="1">
    <citation type="journal article" date="2014" name="Genome Biol. Evol.">
        <title>The secreted proteins of Achlya hypogyna and Thraustotheca clavata identify the ancestral oomycete secretome and reveal gene acquisitions by horizontal gene transfer.</title>
        <authorList>
            <person name="Misner I."/>
            <person name="Blouin N."/>
            <person name="Leonard G."/>
            <person name="Richards T.A."/>
            <person name="Lane C.E."/>
        </authorList>
    </citation>
    <scope>NUCLEOTIDE SEQUENCE [LARGE SCALE GENOMIC DNA]</scope>
    <source>
        <strain evidence="1 2">ATCC 48635</strain>
    </source>
</reference>
<gene>
    <name evidence="1" type="ORF">ACHHYP_06555</name>
</gene>
<comment type="caution">
    <text evidence="1">The sequence shown here is derived from an EMBL/GenBank/DDBJ whole genome shotgun (WGS) entry which is preliminary data.</text>
</comment>
<name>A0A1V9YTN6_ACHHY</name>
<dbReference type="STRING" id="1202772.A0A1V9YTN6"/>
<dbReference type="InterPro" id="IPR036397">
    <property type="entry name" value="RNaseH_sf"/>
</dbReference>
<protein>
    <recommendedName>
        <fullName evidence="3">Transposase Tc1-like domain-containing protein</fullName>
    </recommendedName>
</protein>
<evidence type="ECO:0008006" key="3">
    <source>
        <dbReference type="Google" id="ProtNLM"/>
    </source>
</evidence>
<dbReference type="Gene3D" id="1.10.10.60">
    <property type="entry name" value="Homeodomain-like"/>
    <property type="match status" value="1"/>
</dbReference>
<sequence>MAFLKAGWGPGVIAEEISRSRTVVDNFIKLQDKYGTATSRGQPPKLTPLATRRIFREASKGQASAHKLVIDLDLPVSARRVQQLLHEHPEFVYKKRLGAPKLSERHITARLQWARDQVISRRDWSDAVFSDKKKFNLDGPDGWQFYWHHLQHDEQLYSRRQNGGGGMSAPIDFQRTIEHTLGQLTAALEQQQRIMILLVAAQAQSIQTQNEAARQAAAHEEARAAQIADKTSLDMTMHFMRGLRMRTREAVQYKRR</sequence>
<dbReference type="AlphaFoldDB" id="A0A1V9YTN6"/>
<dbReference type="EMBL" id="JNBR01001016">
    <property type="protein sequence ID" value="OQR88933.1"/>
    <property type="molecule type" value="Genomic_DNA"/>
</dbReference>
<proteinExistence type="predicted"/>
<dbReference type="Gene3D" id="3.30.420.10">
    <property type="entry name" value="Ribonuclease H-like superfamily/Ribonuclease H"/>
    <property type="match status" value="1"/>
</dbReference>
<organism evidence="1 2">
    <name type="scientific">Achlya hypogyna</name>
    <name type="common">Oomycete</name>
    <name type="synonym">Protoachlya hypogyna</name>
    <dbReference type="NCBI Taxonomy" id="1202772"/>
    <lineage>
        <taxon>Eukaryota</taxon>
        <taxon>Sar</taxon>
        <taxon>Stramenopiles</taxon>
        <taxon>Oomycota</taxon>
        <taxon>Saprolegniomycetes</taxon>
        <taxon>Saprolegniales</taxon>
        <taxon>Achlyaceae</taxon>
        <taxon>Achlya</taxon>
    </lineage>
</organism>
<evidence type="ECO:0000313" key="1">
    <source>
        <dbReference type="EMBL" id="OQR88933.1"/>
    </source>
</evidence>